<organism evidence="5 6">
    <name type="scientific">Egibacter rhizosphaerae</name>
    <dbReference type="NCBI Taxonomy" id="1670831"/>
    <lineage>
        <taxon>Bacteria</taxon>
        <taxon>Bacillati</taxon>
        <taxon>Actinomycetota</taxon>
        <taxon>Nitriliruptoria</taxon>
        <taxon>Egibacterales</taxon>
        <taxon>Egibacteraceae</taxon>
        <taxon>Egibacter</taxon>
    </lineage>
</organism>
<dbReference type="Gene3D" id="3.40.50.300">
    <property type="entry name" value="P-loop containing nucleotide triphosphate hydrolases"/>
    <property type="match status" value="1"/>
</dbReference>
<dbReference type="RefSeq" id="WP_131154474.1">
    <property type="nucleotide sequence ID" value="NZ_CP036402.1"/>
</dbReference>
<dbReference type="PROSITE" id="PS50893">
    <property type="entry name" value="ABC_TRANSPORTER_2"/>
    <property type="match status" value="1"/>
</dbReference>
<dbReference type="OrthoDB" id="8773773at2"/>
<dbReference type="SUPFAM" id="SSF52540">
    <property type="entry name" value="P-loop containing nucleoside triphosphate hydrolases"/>
    <property type="match status" value="1"/>
</dbReference>
<dbReference type="PROSITE" id="PS00211">
    <property type="entry name" value="ABC_TRANSPORTER_1"/>
    <property type="match status" value="1"/>
</dbReference>
<evidence type="ECO:0000259" key="4">
    <source>
        <dbReference type="PROSITE" id="PS50893"/>
    </source>
</evidence>
<dbReference type="AlphaFoldDB" id="A0A411YEE6"/>
<keyword evidence="3 5" id="KW-0067">ATP-binding</keyword>
<evidence type="ECO:0000256" key="1">
    <source>
        <dbReference type="ARBA" id="ARBA00022448"/>
    </source>
</evidence>
<name>A0A411YEE6_9ACTN</name>
<dbReference type="InterPro" id="IPR003593">
    <property type="entry name" value="AAA+_ATPase"/>
</dbReference>
<evidence type="ECO:0000313" key="6">
    <source>
        <dbReference type="Proteomes" id="UP000291469"/>
    </source>
</evidence>
<protein>
    <submittedName>
        <fullName evidence="5">ATP-binding cassette domain-containing protein</fullName>
    </submittedName>
</protein>
<sequence length="249" mass="26559">MGTLTLRVADGTKRYGPYEPAVLCGLDLAVGEGEWFALIGPSGSGKSTLLRILAGLDELSDGQVMFPATGAPPRAATVFQQPLLLPWLDVRANITLAERFRANDDLVVDADALLATVGLGELIDADVTRLSGGQAQRVALARALARRPELLLLDEPLGALDPASRADLQDHLRRVRRETALTAVFVTHDVDEALLLGDRVGLLSGGAVARTWDVEGIDRDGLRDHPLRDEVVAAYREDTTAVSDAAEAP</sequence>
<dbReference type="InterPro" id="IPR027417">
    <property type="entry name" value="P-loop_NTPase"/>
</dbReference>
<dbReference type="Proteomes" id="UP000291469">
    <property type="component" value="Chromosome"/>
</dbReference>
<dbReference type="GO" id="GO:0005524">
    <property type="term" value="F:ATP binding"/>
    <property type="evidence" value="ECO:0007669"/>
    <property type="project" value="UniProtKB-KW"/>
</dbReference>
<dbReference type="InterPro" id="IPR017871">
    <property type="entry name" value="ABC_transporter-like_CS"/>
</dbReference>
<evidence type="ECO:0000256" key="3">
    <source>
        <dbReference type="ARBA" id="ARBA00022840"/>
    </source>
</evidence>
<keyword evidence="1" id="KW-0813">Transport</keyword>
<keyword evidence="2" id="KW-0547">Nucleotide-binding</keyword>
<keyword evidence="6" id="KW-1185">Reference proteome</keyword>
<reference evidence="5 6" key="1">
    <citation type="submission" date="2019-01" db="EMBL/GenBank/DDBJ databases">
        <title>Egibacter rhizosphaerae EGI 80759T.</title>
        <authorList>
            <person name="Chen D.-D."/>
            <person name="Tian Y."/>
            <person name="Jiao J.-Y."/>
            <person name="Zhang X.-T."/>
            <person name="Zhang Y.-G."/>
            <person name="Zhang Y."/>
            <person name="Xiao M."/>
            <person name="Shu W.-S."/>
            <person name="Li W.-J."/>
        </authorList>
    </citation>
    <scope>NUCLEOTIDE SEQUENCE [LARGE SCALE GENOMIC DNA]</scope>
    <source>
        <strain evidence="5 6">EGI 80759</strain>
    </source>
</reference>
<evidence type="ECO:0000313" key="5">
    <source>
        <dbReference type="EMBL" id="QBI19477.1"/>
    </source>
</evidence>
<accession>A0A411YEE6</accession>
<dbReference type="KEGG" id="erz:ER308_07870"/>
<dbReference type="Pfam" id="PF00005">
    <property type="entry name" value="ABC_tran"/>
    <property type="match status" value="1"/>
</dbReference>
<evidence type="ECO:0000256" key="2">
    <source>
        <dbReference type="ARBA" id="ARBA00022741"/>
    </source>
</evidence>
<dbReference type="InterPro" id="IPR003439">
    <property type="entry name" value="ABC_transporter-like_ATP-bd"/>
</dbReference>
<feature type="domain" description="ABC transporter" evidence="4">
    <location>
        <begin position="6"/>
        <end position="230"/>
    </location>
</feature>
<dbReference type="SMART" id="SM00382">
    <property type="entry name" value="AAA"/>
    <property type="match status" value="1"/>
</dbReference>
<proteinExistence type="predicted"/>
<dbReference type="InterPro" id="IPR050166">
    <property type="entry name" value="ABC_transporter_ATP-bind"/>
</dbReference>
<dbReference type="GO" id="GO:0016887">
    <property type="term" value="F:ATP hydrolysis activity"/>
    <property type="evidence" value="ECO:0007669"/>
    <property type="project" value="InterPro"/>
</dbReference>
<gene>
    <name evidence="5" type="ORF">ER308_07870</name>
</gene>
<dbReference type="PANTHER" id="PTHR42788">
    <property type="entry name" value="TAURINE IMPORT ATP-BINDING PROTEIN-RELATED"/>
    <property type="match status" value="1"/>
</dbReference>
<dbReference type="PANTHER" id="PTHR42788:SF13">
    <property type="entry name" value="ALIPHATIC SULFONATES IMPORT ATP-BINDING PROTEIN SSUB"/>
    <property type="match status" value="1"/>
</dbReference>
<dbReference type="EMBL" id="CP036402">
    <property type="protein sequence ID" value="QBI19477.1"/>
    <property type="molecule type" value="Genomic_DNA"/>
</dbReference>